<dbReference type="GO" id="GO:0034338">
    <property type="term" value="F:short-chain carboxylesterase activity"/>
    <property type="evidence" value="ECO:0007669"/>
    <property type="project" value="TreeGrafter"/>
</dbReference>
<evidence type="ECO:0000313" key="4">
    <source>
        <dbReference type="Proteomes" id="UP000594261"/>
    </source>
</evidence>
<keyword evidence="4" id="KW-1185">Reference proteome</keyword>
<dbReference type="InParanoid" id="A0A7N2MPH1"/>
<dbReference type="Pfam" id="PF24930">
    <property type="entry name" value="DUF7750"/>
    <property type="match status" value="1"/>
</dbReference>
<dbReference type="GO" id="GO:0047372">
    <property type="term" value="F:monoacylglycerol lipase activity"/>
    <property type="evidence" value="ECO:0007669"/>
    <property type="project" value="TreeGrafter"/>
</dbReference>
<reference evidence="3 4" key="1">
    <citation type="journal article" date="2016" name="G3 (Bethesda)">
        <title>First Draft Assembly and Annotation of the Genome of a California Endemic Oak Quercus lobata Nee (Fagaceae).</title>
        <authorList>
            <person name="Sork V.L."/>
            <person name="Fitz-Gibbon S.T."/>
            <person name="Puiu D."/>
            <person name="Crepeau M."/>
            <person name="Gugger P.F."/>
            <person name="Sherman R."/>
            <person name="Stevens K."/>
            <person name="Langley C.H."/>
            <person name="Pellegrini M."/>
            <person name="Salzberg S.L."/>
        </authorList>
    </citation>
    <scope>NUCLEOTIDE SEQUENCE [LARGE SCALE GENOMIC DNA]</scope>
    <source>
        <strain evidence="3 4">cv. SW786</strain>
    </source>
</reference>
<organism evidence="3 4">
    <name type="scientific">Quercus lobata</name>
    <name type="common">Valley oak</name>
    <dbReference type="NCBI Taxonomy" id="97700"/>
    <lineage>
        <taxon>Eukaryota</taxon>
        <taxon>Viridiplantae</taxon>
        <taxon>Streptophyta</taxon>
        <taxon>Embryophyta</taxon>
        <taxon>Tracheophyta</taxon>
        <taxon>Spermatophyta</taxon>
        <taxon>Magnoliopsida</taxon>
        <taxon>eudicotyledons</taxon>
        <taxon>Gunneridae</taxon>
        <taxon>Pentapetalae</taxon>
        <taxon>rosids</taxon>
        <taxon>fabids</taxon>
        <taxon>Fagales</taxon>
        <taxon>Fagaceae</taxon>
        <taxon>Quercus</taxon>
    </lineage>
</organism>
<dbReference type="AlphaFoldDB" id="A0A7N2MPH1"/>
<dbReference type="EnsemblPlants" id="QL10p017739:mrna">
    <property type="protein sequence ID" value="QL10p017739:mrna"/>
    <property type="gene ID" value="QL10p017739"/>
</dbReference>
<sequence length="404" mass="43870">MNPRGCAGSPLTTARLFTAADSDDVSTAIQFIYKARPWTTLMAVGWEYGANMLTEYLAEARENTPLIAATCIDNPFNLEEATRFSPYHMAIDQKLTGGLIDILRSNKELFQGKAKGFDVEKALLAKSVCDFEKAISMISYGFENDDGTVALFSIPRGLIAENLFTSLLLCSCLPFTVVASGTSVVTWCQQLTIEAKACMYLMHLGDTFGIRASIGLALVESRSSDKNDEVDKLSDLTQPNALNGYSVDPIKGTLEDSDTVASLCLSSRRDSQENLEAEDAGLQEMENGALQRISSVDSELVKEEEVSSVDAERGQGLQTAQVVMNMIDITMPGTLTEEKKQKVLTAVDQRETVVKALQDAVPEDVRQKLTTAVTGILHTRGTNLNLNGLLDIARITDVSTGLKA</sequence>
<dbReference type="PANTHER" id="PTHR10794:SF92">
    <property type="entry name" value="EMBRYOGENESIS-ASSOCIATED PROTEIN EMB8"/>
    <property type="match status" value="1"/>
</dbReference>
<dbReference type="InterPro" id="IPR056652">
    <property type="entry name" value="DUF7750"/>
</dbReference>
<accession>A0A7N2MPH1</accession>
<dbReference type="PANTHER" id="PTHR10794">
    <property type="entry name" value="ABHYDROLASE DOMAIN-CONTAINING PROTEIN"/>
    <property type="match status" value="1"/>
</dbReference>
<protein>
    <recommendedName>
        <fullName evidence="2">DUF7750 domain-containing protein</fullName>
    </recommendedName>
</protein>
<dbReference type="EMBL" id="LRBV02000010">
    <property type="status" value="NOT_ANNOTATED_CDS"/>
    <property type="molecule type" value="Genomic_DNA"/>
</dbReference>
<dbReference type="InterPro" id="IPR029058">
    <property type="entry name" value="AB_hydrolase_fold"/>
</dbReference>
<evidence type="ECO:0000259" key="2">
    <source>
        <dbReference type="Pfam" id="PF24930"/>
    </source>
</evidence>
<name>A0A7N2MPH1_QUELO</name>
<evidence type="ECO:0000313" key="3">
    <source>
        <dbReference type="EnsemblPlants" id="QL10p017739:mrna"/>
    </source>
</evidence>
<dbReference type="InterPro" id="IPR050960">
    <property type="entry name" value="AB_hydrolase_4_sf"/>
</dbReference>
<dbReference type="SUPFAM" id="SSF53474">
    <property type="entry name" value="alpha/beta-Hydrolases"/>
    <property type="match status" value="1"/>
</dbReference>
<evidence type="ECO:0000256" key="1">
    <source>
        <dbReference type="ARBA" id="ARBA00010884"/>
    </source>
</evidence>
<proteinExistence type="inferred from homology"/>
<comment type="similarity">
    <text evidence="1">Belongs to the AB hydrolase superfamily. AB hydrolase 4 family.</text>
</comment>
<dbReference type="Proteomes" id="UP000594261">
    <property type="component" value="Chromosome 10"/>
</dbReference>
<dbReference type="Gramene" id="QL10p017739:mrna">
    <property type="protein sequence ID" value="QL10p017739:mrna"/>
    <property type="gene ID" value="QL10p017739"/>
</dbReference>
<feature type="domain" description="DUF7750" evidence="2">
    <location>
        <begin position="314"/>
        <end position="378"/>
    </location>
</feature>
<reference evidence="3" key="2">
    <citation type="submission" date="2021-01" db="UniProtKB">
        <authorList>
            <consortium name="EnsemblPlants"/>
        </authorList>
    </citation>
    <scope>IDENTIFICATION</scope>
</reference>